<keyword evidence="2" id="KW-1185">Reference proteome</keyword>
<evidence type="ECO:0008006" key="3">
    <source>
        <dbReference type="Google" id="ProtNLM"/>
    </source>
</evidence>
<gene>
    <name evidence="1" type="ORF">FJ657_07330</name>
</gene>
<evidence type="ECO:0000313" key="1">
    <source>
        <dbReference type="EMBL" id="TPW75683.1"/>
    </source>
</evidence>
<dbReference type="InterPro" id="IPR025629">
    <property type="entry name" value="DUF4287"/>
</dbReference>
<dbReference type="AlphaFoldDB" id="A0A506Y1C1"/>
<dbReference type="OrthoDB" id="3837807at2"/>
<accession>A0A506Y1C1</accession>
<dbReference type="RefSeq" id="WP_141163043.1">
    <property type="nucleotide sequence ID" value="NZ_VHQG01000002.1"/>
</dbReference>
<evidence type="ECO:0000313" key="2">
    <source>
        <dbReference type="Proteomes" id="UP000316252"/>
    </source>
</evidence>
<proteinExistence type="predicted"/>
<comment type="caution">
    <text evidence="1">The sequence shown here is derived from an EMBL/GenBank/DDBJ whole genome shotgun (WGS) entry which is preliminary data.</text>
</comment>
<dbReference type="EMBL" id="VHQG01000002">
    <property type="protein sequence ID" value="TPW75683.1"/>
    <property type="molecule type" value="Genomic_DNA"/>
</dbReference>
<sequence length="184" mass="19210">MGSVDDGDRIAPVSAMTGDSAVRTATGRAPEEWFALLDAAGAVGWGHTRIARWLADAHGVDGWWAQGVTVRFEQARGLRHPGQKADGTFAATASRTVADAVTALEAVITATERAVGVAPRVRREHPIRPNARWTLEGGAGVLVAVEPAGAKARITLTFDKLPDEQAAALAKTRATGILEAALAT</sequence>
<dbReference type="Pfam" id="PF14117">
    <property type="entry name" value="DUF4287"/>
    <property type="match status" value="1"/>
</dbReference>
<dbReference type="Proteomes" id="UP000316252">
    <property type="component" value="Unassembled WGS sequence"/>
</dbReference>
<protein>
    <recommendedName>
        <fullName evidence="3">DUF4287 domain-containing protein</fullName>
    </recommendedName>
</protein>
<name>A0A506Y1C1_9MICO</name>
<organism evidence="1 2">
    <name type="scientific">Schumannella soli</name>
    <dbReference type="NCBI Taxonomy" id="2590779"/>
    <lineage>
        <taxon>Bacteria</taxon>
        <taxon>Bacillati</taxon>
        <taxon>Actinomycetota</taxon>
        <taxon>Actinomycetes</taxon>
        <taxon>Micrococcales</taxon>
        <taxon>Microbacteriaceae</taxon>
        <taxon>Schumannella</taxon>
    </lineage>
</organism>
<reference evidence="1 2" key="1">
    <citation type="submission" date="2019-06" db="EMBL/GenBank/DDBJ databases">
        <authorList>
            <person name="Li F."/>
        </authorList>
    </citation>
    <scope>NUCLEOTIDE SEQUENCE [LARGE SCALE GENOMIC DNA]</scope>
    <source>
        <strain evidence="1 2">10F1D-1</strain>
    </source>
</reference>